<keyword evidence="1" id="KW-0812">Transmembrane</keyword>
<keyword evidence="1" id="KW-0472">Membrane</keyword>
<keyword evidence="1" id="KW-1133">Transmembrane helix</keyword>
<evidence type="ECO:0000313" key="3">
    <source>
        <dbReference type="EMBL" id="MCT2581838.1"/>
    </source>
</evidence>
<feature type="transmembrane region" description="Helical" evidence="1">
    <location>
        <begin position="138"/>
        <end position="155"/>
    </location>
</feature>
<dbReference type="EMBL" id="JAFFZE010000004">
    <property type="protein sequence ID" value="MCT2581838.1"/>
    <property type="molecule type" value="Genomic_DNA"/>
</dbReference>
<comment type="caution">
    <text evidence="3">The sequence shown here is derived from an EMBL/GenBank/DDBJ whole genome shotgun (WGS) entry which is preliminary data.</text>
</comment>
<feature type="transmembrane region" description="Helical" evidence="1">
    <location>
        <begin position="162"/>
        <end position="183"/>
    </location>
</feature>
<feature type="transmembrane region" description="Helical" evidence="1">
    <location>
        <begin position="74"/>
        <end position="92"/>
    </location>
</feature>
<proteinExistence type="predicted"/>
<evidence type="ECO:0000259" key="2">
    <source>
        <dbReference type="Pfam" id="PF07331"/>
    </source>
</evidence>
<accession>A0ABT2J1Z3</accession>
<feature type="transmembrane region" description="Helical" evidence="1">
    <location>
        <begin position="39"/>
        <end position="62"/>
    </location>
</feature>
<organism evidence="3 4">
    <name type="scientific">Actinophytocola gossypii</name>
    <dbReference type="NCBI Taxonomy" id="2812003"/>
    <lineage>
        <taxon>Bacteria</taxon>
        <taxon>Bacillati</taxon>
        <taxon>Actinomycetota</taxon>
        <taxon>Actinomycetes</taxon>
        <taxon>Pseudonocardiales</taxon>
        <taxon>Pseudonocardiaceae</taxon>
    </lineage>
</organism>
<keyword evidence="4" id="KW-1185">Reference proteome</keyword>
<reference evidence="3 4" key="1">
    <citation type="submission" date="2021-02" db="EMBL/GenBank/DDBJ databases">
        <title>Actinophytocola xerophila sp. nov., isolated from soil of cotton cropping field.</title>
        <authorList>
            <person name="Huang R."/>
            <person name="Chen X."/>
            <person name="Ge X."/>
            <person name="Liu W."/>
        </authorList>
    </citation>
    <scope>NUCLEOTIDE SEQUENCE [LARGE SCALE GENOMIC DNA]</scope>
    <source>
        <strain evidence="3 4">S1-96</strain>
    </source>
</reference>
<dbReference type="Proteomes" id="UP001156441">
    <property type="component" value="Unassembled WGS sequence"/>
</dbReference>
<dbReference type="Pfam" id="PF07331">
    <property type="entry name" value="TctB"/>
    <property type="match status" value="1"/>
</dbReference>
<dbReference type="RefSeq" id="WP_260189197.1">
    <property type="nucleotide sequence ID" value="NZ_JAFFZE010000004.1"/>
</dbReference>
<protein>
    <submittedName>
        <fullName evidence="3">Tripartite tricarboxylate transporter TctB family protein</fullName>
    </submittedName>
</protein>
<feature type="domain" description="DUF1468" evidence="2">
    <location>
        <begin position="44"/>
        <end position="182"/>
    </location>
</feature>
<sequence>MSRPTVPDGPGAVESIRAAMESAEHLDEPARWSPRGFRLANLLGAGVLTAFSAWLLLASLSYAFQVGGQPGPGFFPRLVAGLLLVLGLVWFGTTLVRAPDVTGVSEGPPDRPTLVRVVAALAVVTAAAFALMTLGYPLTIAAAVAALALLAAATVRTAVVTGVLFAVTSFLLVTTLLGIQLPLGVLRPFLVFLL</sequence>
<evidence type="ECO:0000256" key="1">
    <source>
        <dbReference type="SAM" id="Phobius"/>
    </source>
</evidence>
<feature type="transmembrane region" description="Helical" evidence="1">
    <location>
        <begin position="113"/>
        <end position="132"/>
    </location>
</feature>
<gene>
    <name evidence="3" type="ORF">JT362_01730</name>
</gene>
<name>A0ABT2J1Z3_9PSEU</name>
<evidence type="ECO:0000313" key="4">
    <source>
        <dbReference type="Proteomes" id="UP001156441"/>
    </source>
</evidence>
<dbReference type="InterPro" id="IPR009936">
    <property type="entry name" value="DUF1468"/>
</dbReference>